<evidence type="ECO:0000313" key="3">
    <source>
        <dbReference type="EMBL" id="KIO47307.1"/>
    </source>
</evidence>
<evidence type="ECO:0000313" key="2">
    <source>
        <dbReference type="EMBL" id="KIO44033.1"/>
    </source>
</evidence>
<gene>
    <name evidence="2" type="ORF">BA92_11655</name>
    <name evidence="3" type="ORF">IE90_01595</name>
</gene>
<dbReference type="AlphaFoldDB" id="A0A0C3MC76"/>
<keyword evidence="1" id="KW-1133">Transmembrane helix</keyword>
<name>A0A0C3MC76_9PORP</name>
<organism evidence="2 5">
    <name type="scientific">Sanguibacteroides justesenii</name>
    <dbReference type="NCBI Taxonomy" id="1547597"/>
    <lineage>
        <taxon>Bacteria</taxon>
        <taxon>Pseudomonadati</taxon>
        <taxon>Bacteroidota</taxon>
        <taxon>Bacteroidia</taxon>
        <taxon>Bacteroidales</taxon>
        <taxon>Porphyromonadaceae</taxon>
        <taxon>Sanguibacteroides</taxon>
    </lineage>
</organism>
<reference evidence="2 5" key="1">
    <citation type="submission" date="2014-07" db="EMBL/GenBank/DDBJ databases">
        <title>Porphyromonadaceae bacterium OUH 308042 = ATCC BAA-2681 = DSM 28342 draft genome.</title>
        <authorList>
            <person name="Sydenham T.V."/>
            <person name="Hasman H."/>
            <person name="Justensen U.S."/>
        </authorList>
    </citation>
    <scope>NUCLEOTIDE SEQUENCE [LARGE SCALE GENOMIC DNA]</scope>
    <source>
        <strain evidence="2 5">OUH 308042</strain>
    </source>
</reference>
<protein>
    <submittedName>
        <fullName evidence="2">Uncharacterized protein</fullName>
    </submittedName>
</protein>
<reference evidence="3 4" key="2">
    <citation type="submission" date="2014-07" db="EMBL/GenBank/DDBJ databases">
        <title>Porphyromonadaceae bacterium OUH 334697 = ATCC BAA-2682 = DSM 28341 draft genome.</title>
        <authorList>
            <person name="Sydenham T.V."/>
            <person name="Hasman H."/>
            <person name="Justesen U.S."/>
        </authorList>
    </citation>
    <scope>NUCLEOTIDE SEQUENCE [LARGE SCALE GENOMIC DNA]</scope>
    <source>
        <strain evidence="3 4">OUH 334697</strain>
    </source>
</reference>
<dbReference type="EMBL" id="JPIU01000040">
    <property type="protein sequence ID" value="KIO44033.1"/>
    <property type="molecule type" value="Genomic_DNA"/>
</dbReference>
<dbReference type="EMBL" id="JPIT01000007">
    <property type="protein sequence ID" value="KIO47307.1"/>
    <property type="molecule type" value="Genomic_DNA"/>
</dbReference>
<dbReference type="Proteomes" id="UP000031980">
    <property type="component" value="Unassembled WGS sequence"/>
</dbReference>
<sequence>MDGLIRFIPEQVSPGIDTSSGYQIVSPMLVGNCNWHFVYWRENGGSRFCISRRVTVLCFLISNYTMEKKKLRGELVLQKLYPFLVMGVVFGLVFLALYLAL</sequence>
<evidence type="ECO:0000313" key="4">
    <source>
        <dbReference type="Proteomes" id="UP000031937"/>
    </source>
</evidence>
<keyword evidence="1" id="KW-0472">Membrane</keyword>
<comment type="caution">
    <text evidence="2">The sequence shown here is derived from an EMBL/GenBank/DDBJ whole genome shotgun (WGS) entry which is preliminary data.</text>
</comment>
<evidence type="ECO:0000256" key="1">
    <source>
        <dbReference type="SAM" id="Phobius"/>
    </source>
</evidence>
<feature type="transmembrane region" description="Helical" evidence="1">
    <location>
        <begin position="80"/>
        <end position="100"/>
    </location>
</feature>
<keyword evidence="5" id="KW-1185">Reference proteome</keyword>
<dbReference type="Proteomes" id="UP000031937">
    <property type="component" value="Unassembled WGS sequence"/>
</dbReference>
<evidence type="ECO:0000313" key="5">
    <source>
        <dbReference type="Proteomes" id="UP000031980"/>
    </source>
</evidence>
<proteinExistence type="predicted"/>
<keyword evidence="1" id="KW-0812">Transmembrane</keyword>
<accession>A0A0C3MC76</accession>